<dbReference type="RefSeq" id="WP_104538874.1">
    <property type="nucleotide sequence ID" value="NZ_MIGY01000003.1"/>
</dbReference>
<dbReference type="PANTHER" id="PTHR43130">
    <property type="entry name" value="ARAC-FAMILY TRANSCRIPTIONAL REGULATOR"/>
    <property type="match status" value="1"/>
</dbReference>
<evidence type="ECO:0000313" key="3">
    <source>
        <dbReference type="Proteomes" id="UP000239204"/>
    </source>
</evidence>
<evidence type="ECO:0000259" key="1">
    <source>
        <dbReference type="Pfam" id="PF01965"/>
    </source>
</evidence>
<protein>
    <submittedName>
        <fullName evidence="2">AraC family transcriptional regulator</fullName>
    </submittedName>
</protein>
<reference evidence="2 3" key="1">
    <citation type="submission" date="2016-08" db="EMBL/GenBank/DDBJ databases">
        <title>Evolution of the type three secretion system and type three effector repertoires in Xanthomonas.</title>
        <authorList>
            <person name="Merda D."/>
            <person name="Briand M."/>
            <person name="Bosis E."/>
            <person name="Rousseau C."/>
            <person name="Portier P."/>
            <person name="Jacques M.-A."/>
            <person name="Fischer-Le Saux M."/>
        </authorList>
    </citation>
    <scope>NUCLEOTIDE SEQUENCE [LARGE SCALE GENOMIC DNA]</scope>
    <source>
        <strain evidence="2 3">CFBP 7645</strain>
    </source>
</reference>
<proteinExistence type="predicted"/>
<dbReference type="AlphaFoldDB" id="A0A2S7ACR9"/>
<dbReference type="Proteomes" id="UP000239204">
    <property type="component" value="Unassembled WGS sequence"/>
</dbReference>
<dbReference type="EMBL" id="MIGY01000003">
    <property type="protein sequence ID" value="PPU06799.1"/>
    <property type="molecule type" value="Genomic_DNA"/>
</dbReference>
<dbReference type="Gene3D" id="3.40.50.880">
    <property type="match status" value="1"/>
</dbReference>
<dbReference type="InterPro" id="IPR002818">
    <property type="entry name" value="DJ-1/PfpI"/>
</dbReference>
<gene>
    <name evidence="2" type="ORF">XarjCFBP7645_18945</name>
</gene>
<dbReference type="InterPro" id="IPR052158">
    <property type="entry name" value="INH-QAR"/>
</dbReference>
<dbReference type="Pfam" id="PF01965">
    <property type="entry name" value="DJ-1_PfpI"/>
    <property type="match status" value="1"/>
</dbReference>
<sequence>MAPSPVQRLARHAAWAMCVVLAGCAEPLSKPVSPMEARVDGSVTVQELIPPYRARAGRARPVVVVVGGNAGVEVSDFLVPFGLLSRAGSMDVLAVTLDTGPLSTFTDLGSVGFRIATDMTVARFDASHPQGADYIVVPAQAAAPRLIAWLTQQAGQGATIVTICNGALIAAQMDMFDGRRATAHWSTASRRAKSFPGIRWTPNRRYIADGNWISTAGVSAAIPASIALVEAISGREKAQELASTVGAREWSSRHNSDAFRPRGIAAAWPLAKVLYTNRWLHGRDRIEVLGSTGVDEATLALTVDAYASTGRGHTSLVSDTGASVVTRHGLVLVPDRQRTPGDAAVLLVPADPMPVRALEGALDGILKRYGQATATGVALAFEYPDYLR</sequence>
<name>A0A2S7ACR9_9XANT</name>
<organism evidence="2 3">
    <name type="scientific">Xanthomonas arboricola</name>
    <dbReference type="NCBI Taxonomy" id="56448"/>
    <lineage>
        <taxon>Bacteria</taxon>
        <taxon>Pseudomonadati</taxon>
        <taxon>Pseudomonadota</taxon>
        <taxon>Gammaproteobacteria</taxon>
        <taxon>Lysobacterales</taxon>
        <taxon>Lysobacteraceae</taxon>
        <taxon>Xanthomonas</taxon>
    </lineage>
</organism>
<feature type="domain" description="DJ-1/PfpI" evidence="1">
    <location>
        <begin position="64"/>
        <end position="229"/>
    </location>
</feature>
<dbReference type="SUPFAM" id="SSF52317">
    <property type="entry name" value="Class I glutamine amidotransferase-like"/>
    <property type="match status" value="1"/>
</dbReference>
<accession>A0A2S7ACR9</accession>
<dbReference type="PANTHER" id="PTHR43130:SF3">
    <property type="entry name" value="HTH-TYPE TRANSCRIPTIONAL REGULATOR RV1931C"/>
    <property type="match status" value="1"/>
</dbReference>
<comment type="caution">
    <text evidence="2">The sequence shown here is derived from an EMBL/GenBank/DDBJ whole genome shotgun (WGS) entry which is preliminary data.</text>
</comment>
<dbReference type="InterPro" id="IPR029062">
    <property type="entry name" value="Class_I_gatase-like"/>
</dbReference>
<evidence type="ECO:0000313" key="2">
    <source>
        <dbReference type="EMBL" id="PPU06799.1"/>
    </source>
</evidence>